<feature type="binding site" evidence="7">
    <location>
        <position position="543"/>
    </location>
    <ligand>
        <name>Mg(2+)</name>
        <dbReference type="ChEBI" id="CHEBI:18420"/>
    </ligand>
</feature>
<dbReference type="GO" id="GO:0043955">
    <property type="term" value="F:3-hydroxypropionyl-CoA synthetase activity"/>
    <property type="evidence" value="ECO:0007669"/>
    <property type="project" value="UniProtKB-EC"/>
</dbReference>
<evidence type="ECO:0000259" key="9">
    <source>
        <dbReference type="Pfam" id="PF13193"/>
    </source>
</evidence>
<keyword evidence="7" id="KW-0479">Metal-binding</keyword>
<comment type="similarity">
    <text evidence="1 7">Belongs to the ATP-dependent AMP-binding enzyme family.</text>
</comment>
<feature type="binding site" evidence="7">
    <location>
        <position position="541"/>
    </location>
    <ligand>
        <name>Mg(2+)</name>
        <dbReference type="ChEBI" id="CHEBI:18420"/>
    </ligand>
</feature>
<evidence type="ECO:0000313" key="12">
    <source>
        <dbReference type="Proteomes" id="UP000316217"/>
    </source>
</evidence>
<dbReference type="SUPFAM" id="SSF56801">
    <property type="entry name" value="Acetyl-CoA synthetase-like"/>
    <property type="match status" value="1"/>
</dbReference>
<evidence type="ECO:0000256" key="6">
    <source>
        <dbReference type="ARBA" id="ARBA00059013"/>
    </source>
</evidence>
<evidence type="ECO:0000259" key="8">
    <source>
        <dbReference type="Pfam" id="PF00501"/>
    </source>
</evidence>
<feature type="binding site" evidence="7">
    <location>
        <begin position="378"/>
        <end position="380"/>
    </location>
    <ligand>
        <name>ATP</name>
        <dbReference type="ChEBI" id="CHEBI:30616"/>
    </ligand>
</feature>
<feature type="binding site" evidence="7">
    <location>
        <position position="530"/>
    </location>
    <ligand>
        <name>ATP</name>
        <dbReference type="ChEBI" id="CHEBI:30616"/>
    </ligand>
</feature>
<protein>
    <recommendedName>
        <fullName evidence="7">Acetyl-coenzyme A synthetase</fullName>
        <shortName evidence="7">AcCoA synthetase</shortName>
        <shortName evidence="7">Acs</shortName>
        <ecNumber evidence="7">6.2.1.1</ecNumber>
    </recommendedName>
    <alternativeName>
        <fullName evidence="7">Acetate--CoA ligase</fullName>
    </alternativeName>
    <alternativeName>
        <fullName evidence="7">Acyl-activating enzyme</fullName>
    </alternativeName>
</protein>
<feature type="binding site" evidence="7">
    <location>
        <position position="504"/>
    </location>
    <ligand>
        <name>ATP</name>
        <dbReference type="ChEBI" id="CHEBI:30616"/>
    </ligand>
</feature>
<accession>A0A520KJV7</accession>
<dbReference type="InterPro" id="IPR000873">
    <property type="entry name" value="AMP-dep_synth/lig_dom"/>
</dbReference>
<dbReference type="GO" id="GO:0005524">
    <property type="term" value="F:ATP binding"/>
    <property type="evidence" value="ECO:0007669"/>
    <property type="project" value="UniProtKB-KW"/>
</dbReference>
<dbReference type="NCBIfam" id="NF001208">
    <property type="entry name" value="PRK00174.1"/>
    <property type="match status" value="1"/>
</dbReference>
<feature type="domain" description="AMP-dependent synthetase/ligase" evidence="8">
    <location>
        <begin position="82"/>
        <end position="463"/>
    </location>
</feature>
<evidence type="ECO:0000256" key="7">
    <source>
        <dbReference type="HAMAP-Rule" id="MF_01123"/>
    </source>
</evidence>
<comment type="caution">
    <text evidence="11">The sequence shown here is derived from an EMBL/GenBank/DDBJ whole genome shotgun (WGS) entry which is preliminary data.</text>
</comment>
<dbReference type="FunFam" id="3.40.50.12780:FF:000001">
    <property type="entry name" value="Acetyl-coenzyme A synthetase"/>
    <property type="match status" value="1"/>
</dbReference>
<dbReference type="EMBL" id="RXII01000076">
    <property type="protein sequence ID" value="RZN61292.1"/>
    <property type="molecule type" value="Genomic_DNA"/>
</dbReference>
<comment type="catalytic activity">
    <reaction evidence="5">
        <text>3-hydroxypropanoate + ATP + CoA = 3-hydroxypropanoyl-CoA + AMP + diphosphate</text>
        <dbReference type="Rhea" id="RHEA:26534"/>
        <dbReference type="ChEBI" id="CHEBI:16510"/>
        <dbReference type="ChEBI" id="CHEBI:30616"/>
        <dbReference type="ChEBI" id="CHEBI:33019"/>
        <dbReference type="ChEBI" id="CHEBI:57287"/>
        <dbReference type="ChEBI" id="CHEBI:58528"/>
        <dbReference type="ChEBI" id="CHEBI:456215"/>
        <dbReference type="EC" id="6.2.1.36"/>
    </reaction>
</comment>
<feature type="domain" description="AMP-binding enzyme C-terminal" evidence="9">
    <location>
        <begin position="535"/>
        <end position="614"/>
    </location>
</feature>
<comment type="caution">
    <text evidence="7">Lacks conserved residue(s) required for the propagation of feature annotation.</text>
</comment>
<dbReference type="PANTHER" id="PTHR24095">
    <property type="entry name" value="ACETYL-COENZYME A SYNTHETASE"/>
    <property type="match status" value="1"/>
</dbReference>
<dbReference type="NCBIfam" id="TIGR02188">
    <property type="entry name" value="Ac_CoA_lig_AcsA"/>
    <property type="match status" value="1"/>
</dbReference>
<dbReference type="HAMAP" id="MF_01123">
    <property type="entry name" value="Ac_CoA_synth"/>
    <property type="match status" value="1"/>
</dbReference>
<dbReference type="Gene3D" id="3.40.50.12780">
    <property type="entry name" value="N-terminal domain of ligase-like"/>
    <property type="match status" value="1"/>
</dbReference>
<feature type="binding site" evidence="7">
    <location>
        <begin position="184"/>
        <end position="187"/>
    </location>
    <ligand>
        <name>CoA</name>
        <dbReference type="ChEBI" id="CHEBI:57287"/>
    </ligand>
</feature>
<gene>
    <name evidence="11" type="primary">acs</name>
    <name evidence="7" type="synonym">acsA</name>
    <name evidence="11" type="ORF">EF810_05015</name>
</gene>
<keyword evidence="2 7" id="KW-0436">Ligase</keyword>
<dbReference type="InterPro" id="IPR020845">
    <property type="entry name" value="AMP-binding_CS"/>
</dbReference>
<dbReference type="PROSITE" id="PS00455">
    <property type="entry name" value="AMP_BINDING"/>
    <property type="match status" value="1"/>
</dbReference>
<comment type="function">
    <text evidence="7">Catalyzes the conversion of acetate into acetyl-CoA (AcCoA), an essential intermediate at the junction of anabolic and catabolic pathways. AcsA undergoes a two-step reaction. In the first half reaction, AcsA combines acetate with ATP to form acetyl-adenylate (AcAMP) intermediate. In the second half reaction, it can then transfer the acetyl group from AcAMP to the sulfhydryl group of CoA, forming the product AcCoA.</text>
</comment>
<feature type="binding site" evidence="7">
    <location>
        <position position="519"/>
    </location>
    <ligand>
        <name>ATP</name>
        <dbReference type="ChEBI" id="CHEBI:30616"/>
    </ligand>
</feature>
<organism evidence="11 12">
    <name type="scientific">Candidatus Methanodesulfokora washburnensis</name>
    <dbReference type="NCBI Taxonomy" id="2478471"/>
    <lineage>
        <taxon>Archaea</taxon>
        <taxon>Thermoproteota</taxon>
        <taxon>Candidatus Korarchaeia</taxon>
        <taxon>Candidatus Korarchaeia incertae sedis</taxon>
        <taxon>Candidatus Methanodesulfokora</taxon>
    </lineage>
</organism>
<evidence type="ECO:0000256" key="2">
    <source>
        <dbReference type="ARBA" id="ARBA00022598"/>
    </source>
</evidence>
<dbReference type="Pfam" id="PF00501">
    <property type="entry name" value="AMP-binding"/>
    <property type="match status" value="1"/>
</dbReference>
<dbReference type="PANTHER" id="PTHR24095:SF14">
    <property type="entry name" value="ACETYL-COENZYME A SYNTHETASE 1"/>
    <property type="match status" value="1"/>
</dbReference>
<dbReference type="GO" id="GO:0003987">
    <property type="term" value="F:acetate-CoA ligase activity"/>
    <property type="evidence" value="ECO:0007669"/>
    <property type="project" value="UniProtKB-UniRule"/>
</dbReference>
<name>A0A520KJV7_9CREN</name>
<evidence type="ECO:0000256" key="3">
    <source>
        <dbReference type="ARBA" id="ARBA00022741"/>
    </source>
</evidence>
<dbReference type="Gene3D" id="3.30.300.30">
    <property type="match status" value="1"/>
</dbReference>
<comment type="function">
    <text evidence="6">Plays a role in the autotrophic CO(2) fixation pathway. Activates 3-hydroxypropionate to its CoA ester. Can also activate propionate, and to a lesser extent acrylate, acetate and butyrate.</text>
</comment>
<keyword evidence="4 7" id="KW-0067">ATP-binding</keyword>
<feature type="modified residue" description="N6-acetyllysine" evidence="7">
    <location>
        <position position="614"/>
    </location>
</feature>
<keyword evidence="3 7" id="KW-0547">Nucleotide-binding</keyword>
<feature type="binding site" evidence="7">
    <location>
        <begin position="402"/>
        <end position="407"/>
    </location>
    <ligand>
        <name>ATP</name>
        <dbReference type="ChEBI" id="CHEBI:30616"/>
    </ligand>
</feature>
<dbReference type="GO" id="GO:0016208">
    <property type="term" value="F:AMP binding"/>
    <property type="evidence" value="ECO:0007669"/>
    <property type="project" value="InterPro"/>
</dbReference>
<evidence type="ECO:0000256" key="1">
    <source>
        <dbReference type="ARBA" id="ARBA00006432"/>
    </source>
</evidence>
<dbReference type="CDD" id="cd05966">
    <property type="entry name" value="ACS"/>
    <property type="match status" value="1"/>
</dbReference>
<evidence type="ECO:0000259" key="10">
    <source>
        <dbReference type="Pfam" id="PF16177"/>
    </source>
</evidence>
<dbReference type="GO" id="GO:0005829">
    <property type="term" value="C:cytosol"/>
    <property type="evidence" value="ECO:0007669"/>
    <property type="project" value="TreeGrafter"/>
</dbReference>
<comment type="cofactor">
    <cofactor evidence="7">
        <name>Mg(2+)</name>
        <dbReference type="ChEBI" id="CHEBI:18420"/>
    </cofactor>
</comment>
<dbReference type="Proteomes" id="UP000316217">
    <property type="component" value="Unassembled WGS sequence"/>
</dbReference>
<dbReference type="GO" id="GO:0019427">
    <property type="term" value="P:acetyl-CoA biosynthetic process from acetate"/>
    <property type="evidence" value="ECO:0007669"/>
    <property type="project" value="UniProtKB-UniRule"/>
</dbReference>
<dbReference type="InterPro" id="IPR011904">
    <property type="entry name" value="Ac_CoA_lig"/>
</dbReference>
<dbReference type="Pfam" id="PF16177">
    <property type="entry name" value="ACAS_N"/>
    <property type="match status" value="1"/>
</dbReference>
<comment type="catalytic activity">
    <reaction evidence="7">
        <text>acetate + ATP + CoA = acetyl-CoA + AMP + diphosphate</text>
        <dbReference type="Rhea" id="RHEA:23176"/>
        <dbReference type="ChEBI" id="CHEBI:30089"/>
        <dbReference type="ChEBI" id="CHEBI:30616"/>
        <dbReference type="ChEBI" id="CHEBI:33019"/>
        <dbReference type="ChEBI" id="CHEBI:57287"/>
        <dbReference type="ChEBI" id="CHEBI:57288"/>
        <dbReference type="ChEBI" id="CHEBI:456215"/>
        <dbReference type="EC" id="6.2.1.1"/>
    </reaction>
</comment>
<reference evidence="11 12" key="1">
    <citation type="journal article" date="2019" name="Nat. Microbiol.">
        <title>Wide diversity of methane and short-chain alkane metabolisms in uncultured archaea.</title>
        <authorList>
            <person name="Borrel G."/>
            <person name="Adam P.S."/>
            <person name="McKay L.J."/>
            <person name="Chen L.X."/>
            <person name="Sierra-Garcia I.N."/>
            <person name="Sieber C.M."/>
            <person name="Letourneur Q."/>
            <person name="Ghozlane A."/>
            <person name="Andersen G.L."/>
            <person name="Li W.J."/>
            <person name="Hallam S.J."/>
            <person name="Muyzer G."/>
            <person name="de Oliveira V.M."/>
            <person name="Inskeep W.P."/>
            <person name="Banfield J.F."/>
            <person name="Gribaldo S."/>
        </authorList>
    </citation>
    <scope>NUCLEOTIDE SEQUENCE [LARGE SCALE GENOMIC DNA]</scope>
    <source>
        <strain evidence="11">NM4</strain>
    </source>
</reference>
<comment type="PTM">
    <text evidence="7">Acetylated. Deacetylation by the SIR2-homolog deacetylase activates the enzyme.</text>
</comment>
<evidence type="ECO:0000313" key="11">
    <source>
        <dbReference type="EMBL" id="RZN61292.1"/>
    </source>
</evidence>
<keyword evidence="7" id="KW-0007">Acetylation</keyword>
<dbReference type="GO" id="GO:0043427">
    <property type="term" value="P:carbon fixation by 3-hydroxypropionate cycle"/>
    <property type="evidence" value="ECO:0007669"/>
    <property type="project" value="UniProtKB-ARBA"/>
</dbReference>
<feature type="binding site" evidence="7">
    <location>
        <position position="302"/>
    </location>
    <ligand>
        <name>CoA</name>
        <dbReference type="ChEBI" id="CHEBI:57287"/>
    </ligand>
</feature>
<dbReference type="GO" id="GO:0046872">
    <property type="term" value="F:metal ion binding"/>
    <property type="evidence" value="ECO:0007669"/>
    <property type="project" value="UniProtKB-KW"/>
</dbReference>
<feature type="binding site" evidence="7">
    <location>
        <position position="546"/>
    </location>
    <ligand>
        <name>Mg(2+)</name>
        <dbReference type="ChEBI" id="CHEBI:18420"/>
    </ligand>
</feature>
<feature type="domain" description="Acetyl-coenzyme A synthetase N-terminal" evidence="10">
    <location>
        <begin position="23"/>
        <end position="74"/>
    </location>
</feature>
<keyword evidence="7" id="KW-0460">Magnesium</keyword>
<dbReference type="InterPro" id="IPR025110">
    <property type="entry name" value="AMP-bd_C"/>
</dbReference>
<dbReference type="Pfam" id="PF13193">
    <property type="entry name" value="AMP-binding_C"/>
    <property type="match status" value="1"/>
</dbReference>
<dbReference type="InterPro" id="IPR045851">
    <property type="entry name" value="AMP-bd_C_sf"/>
</dbReference>
<evidence type="ECO:0000256" key="4">
    <source>
        <dbReference type="ARBA" id="ARBA00022840"/>
    </source>
</evidence>
<dbReference type="EC" id="6.2.1.1" evidence="7"/>
<sequence>MSEATKLYMEEAKRASYGHKLRQMQELALRDPENFWSDIARNLYWFKTWERVLEWNPPFARWFAGGLINASFNCLDVHVKTGNRNKVAIFWEGEPGDRRVLTYLDLWREVCKFSNVLKDLGVKKGDRVAIYMPMVPELPVAMLACARIGAIHSVVFSGFSSEALAVRIRDSGAKILITADGAYRRGRIVQLKKTADEALAKIPSIQNVVVLRRTGSDVEMKEGRDFWWDDLMRENSLNSQAVPLESEHPLYILYTSGTTGRPKGVVHDTGGYLVWLYVTMKWVFDIKPEDIYWCTADIGWVTGHSYVVYGPLLHGATSVMYEGAPDYPAPDRWWEIIERYSVSIFYTTPTAIRMHMRFGEDWARRHDLSSLRLLGTVGEPINPEAWRWYQKVIGGGRCPIVDTWWQTETGGIMISPAPGIELVPLKPGSATLPLPGVHAEVVDESGKPAKPYEKGYLVILGPWPGMLTTLWGDPESYKSIYWSKFGQNNLNFYFDPPAVYYTGDYAMKDDDGYIWLLGRADEVLKVAGHRIGTTEVESALVMHEAVAEAAVTGKPDPVRGETIVAFVTLKPGFNPSDSLRTELIRWVGKTVGPIASPSELYFVSKLLPKTRSGKIMRRLLRAVVSNMPLGDMTTLEDETSIKEAMEAVDLLRKAMGMGELESQL</sequence>
<evidence type="ECO:0000256" key="5">
    <source>
        <dbReference type="ARBA" id="ARBA00051214"/>
    </source>
</evidence>
<dbReference type="InterPro" id="IPR042099">
    <property type="entry name" value="ANL_N_sf"/>
</dbReference>
<dbReference type="AlphaFoldDB" id="A0A520KJV7"/>
<dbReference type="InterPro" id="IPR032387">
    <property type="entry name" value="ACAS_N"/>
</dbReference>
<proteinExistence type="inferred from homology"/>